<dbReference type="AlphaFoldDB" id="A0A7H8QDD0"/>
<protein>
    <recommendedName>
        <fullName evidence="5">Lipoprotein</fullName>
    </recommendedName>
</protein>
<dbReference type="PROSITE" id="PS51257">
    <property type="entry name" value="PROKAR_LIPOPROTEIN"/>
    <property type="match status" value="1"/>
</dbReference>
<feature type="signal peptide" evidence="2">
    <location>
        <begin position="1"/>
        <end position="19"/>
    </location>
</feature>
<evidence type="ECO:0008006" key="5">
    <source>
        <dbReference type="Google" id="ProtNLM"/>
    </source>
</evidence>
<evidence type="ECO:0000256" key="1">
    <source>
        <dbReference type="SAM" id="MobiDB-lite"/>
    </source>
</evidence>
<dbReference type="EMBL" id="CP051177">
    <property type="protein sequence ID" value="QKX51471.1"/>
    <property type="molecule type" value="Genomic_DNA"/>
</dbReference>
<reference evidence="4" key="2">
    <citation type="submission" date="2020-06" db="EMBL/GenBank/DDBJ databases">
        <title>Isolation of Planomicrobium glaciei.</title>
        <authorList>
            <person name="Malisova L."/>
            <person name="Safrankova R."/>
            <person name="Jakubu V."/>
            <person name="Spanelova P."/>
        </authorList>
    </citation>
    <scope>NUCLEOTIDE SEQUENCE [LARGE SCALE GENOMIC DNA]</scope>
    <source>
        <strain evidence="4">NRL-ATB46093</strain>
    </source>
</reference>
<organism evidence="3 4">
    <name type="scientific">Planococcus glaciei</name>
    <dbReference type="NCBI Taxonomy" id="459472"/>
    <lineage>
        <taxon>Bacteria</taxon>
        <taxon>Bacillati</taxon>
        <taxon>Bacillota</taxon>
        <taxon>Bacilli</taxon>
        <taxon>Bacillales</taxon>
        <taxon>Caryophanaceae</taxon>
        <taxon>Planococcus</taxon>
    </lineage>
</organism>
<evidence type="ECO:0000256" key="2">
    <source>
        <dbReference type="SAM" id="SignalP"/>
    </source>
</evidence>
<gene>
    <name evidence="3" type="ORF">HF394_13290</name>
</gene>
<feature type="chain" id="PRO_5038766036" description="Lipoprotein" evidence="2">
    <location>
        <begin position="20"/>
        <end position="176"/>
    </location>
</feature>
<keyword evidence="4" id="KW-1185">Reference proteome</keyword>
<name>A0A7H8QDD0_9BACL</name>
<sequence length="176" mass="19057">MKKLLMIGFSAALFLGACSEETATEDTAKEQTASEETSKETGNAKQEFMRFYMSIPQTINGTDADLNTFEVNQTESTLPEGADLQAMKDAAKASAEKTAAAVEGIEIPESLADHKEDIEAGLSSIKESYDMKAEELTKEASFEAANAKFAEADEKFNAMLESLELNPSSIYTEVAK</sequence>
<proteinExistence type="predicted"/>
<reference evidence="3 4" key="1">
    <citation type="submission" date="2020-04" db="EMBL/GenBank/DDBJ databases">
        <authorList>
            <person name="Pajer P."/>
            <person name="Broz P."/>
        </authorList>
    </citation>
    <scope>NUCLEOTIDE SEQUENCE [LARGE SCALE GENOMIC DNA]</scope>
    <source>
        <strain evidence="4">NRL-ATB46093</strain>
    </source>
</reference>
<dbReference type="Proteomes" id="UP000509222">
    <property type="component" value="Chromosome"/>
</dbReference>
<evidence type="ECO:0000313" key="3">
    <source>
        <dbReference type="EMBL" id="QKX51471.1"/>
    </source>
</evidence>
<keyword evidence="2" id="KW-0732">Signal</keyword>
<dbReference type="RefSeq" id="WP_176294728.1">
    <property type="nucleotide sequence ID" value="NZ_CP051177.1"/>
</dbReference>
<feature type="region of interest" description="Disordered" evidence="1">
    <location>
        <begin position="25"/>
        <end position="45"/>
    </location>
</feature>
<feature type="compositionally biased region" description="Polar residues" evidence="1">
    <location>
        <begin position="30"/>
        <end position="44"/>
    </location>
</feature>
<evidence type="ECO:0000313" key="4">
    <source>
        <dbReference type="Proteomes" id="UP000509222"/>
    </source>
</evidence>
<accession>A0A7H8QDD0</accession>